<dbReference type="PANTHER" id="PTHR30055">
    <property type="entry name" value="HTH-TYPE TRANSCRIPTIONAL REGULATOR RUTR"/>
    <property type="match status" value="1"/>
</dbReference>
<keyword evidence="1 2" id="KW-0238">DNA-binding</keyword>
<dbReference type="InterPro" id="IPR001647">
    <property type="entry name" value="HTH_TetR"/>
</dbReference>
<sequence>MGRTNSWKGALQRAPFLSSGKIYFVNKRSLTYLCILMRTRDENKICELHRRTVEMIVKDGLDGFGVNKLAKAAGVSPATIYIYYKDREDLIVQTAIRVTERMLKESLEGFDPDNMSLEEGLRNQWQNRARHFFNNPLDTQFMEKMRYSHLYDKVSKDVYNTFKEMMGRFCRNAIKRGELIPLSTEVYWSLAYAPLYQLIKFHSQDKTFGDKKFVFTEEAMEEALQLVLKALKP</sequence>
<dbReference type="Gene3D" id="1.10.357.10">
    <property type="entry name" value="Tetracycline Repressor, domain 2"/>
    <property type="match status" value="1"/>
</dbReference>
<gene>
    <name evidence="4" type="ORF">SAMN04488055_3063</name>
</gene>
<evidence type="ECO:0000256" key="2">
    <source>
        <dbReference type="PROSITE-ProRule" id="PRU00335"/>
    </source>
</evidence>
<evidence type="ECO:0000313" key="5">
    <source>
        <dbReference type="Proteomes" id="UP000185003"/>
    </source>
</evidence>
<dbReference type="Proteomes" id="UP000185003">
    <property type="component" value="Unassembled WGS sequence"/>
</dbReference>
<organism evidence="4 5">
    <name type="scientific">Chitinophaga niabensis</name>
    <dbReference type="NCBI Taxonomy" id="536979"/>
    <lineage>
        <taxon>Bacteria</taxon>
        <taxon>Pseudomonadati</taxon>
        <taxon>Bacteroidota</taxon>
        <taxon>Chitinophagia</taxon>
        <taxon>Chitinophagales</taxon>
        <taxon>Chitinophagaceae</taxon>
        <taxon>Chitinophaga</taxon>
    </lineage>
</organism>
<dbReference type="EMBL" id="FSRA01000001">
    <property type="protein sequence ID" value="SIO12587.1"/>
    <property type="molecule type" value="Genomic_DNA"/>
</dbReference>
<dbReference type="GO" id="GO:0003700">
    <property type="term" value="F:DNA-binding transcription factor activity"/>
    <property type="evidence" value="ECO:0007669"/>
    <property type="project" value="TreeGrafter"/>
</dbReference>
<evidence type="ECO:0000259" key="3">
    <source>
        <dbReference type="PROSITE" id="PS50977"/>
    </source>
</evidence>
<feature type="DNA-binding region" description="H-T-H motif" evidence="2">
    <location>
        <begin position="65"/>
        <end position="84"/>
    </location>
</feature>
<dbReference type="AlphaFoldDB" id="A0A1N6GYR1"/>
<dbReference type="STRING" id="536979.SAMN04488055_3063"/>
<dbReference type="PANTHER" id="PTHR30055:SF207">
    <property type="entry name" value="HTH-TYPE TRANSCRIPTIONAL REPRESSOR FATR"/>
    <property type="match status" value="1"/>
</dbReference>
<feature type="domain" description="HTH tetR-type" evidence="3">
    <location>
        <begin position="42"/>
        <end position="102"/>
    </location>
</feature>
<accession>A0A1N6GYR1</accession>
<protein>
    <submittedName>
        <fullName evidence="4">DNA-binding transcriptional regulator, AcrR family</fullName>
    </submittedName>
</protein>
<dbReference type="Pfam" id="PF00440">
    <property type="entry name" value="TetR_N"/>
    <property type="match status" value="1"/>
</dbReference>
<evidence type="ECO:0000313" key="4">
    <source>
        <dbReference type="EMBL" id="SIO12587.1"/>
    </source>
</evidence>
<dbReference type="SUPFAM" id="SSF46689">
    <property type="entry name" value="Homeodomain-like"/>
    <property type="match status" value="1"/>
</dbReference>
<reference evidence="4 5" key="1">
    <citation type="submission" date="2016-11" db="EMBL/GenBank/DDBJ databases">
        <authorList>
            <person name="Jaros S."/>
            <person name="Januszkiewicz K."/>
            <person name="Wedrychowicz H."/>
        </authorList>
    </citation>
    <scope>NUCLEOTIDE SEQUENCE [LARGE SCALE GENOMIC DNA]</scope>
    <source>
        <strain evidence="4 5">DSM 24787</strain>
    </source>
</reference>
<proteinExistence type="predicted"/>
<name>A0A1N6GYR1_9BACT</name>
<dbReference type="InterPro" id="IPR050109">
    <property type="entry name" value="HTH-type_TetR-like_transc_reg"/>
</dbReference>
<keyword evidence="5" id="KW-1185">Reference proteome</keyword>
<dbReference type="PROSITE" id="PS50977">
    <property type="entry name" value="HTH_TETR_2"/>
    <property type="match status" value="1"/>
</dbReference>
<dbReference type="GO" id="GO:0000976">
    <property type="term" value="F:transcription cis-regulatory region binding"/>
    <property type="evidence" value="ECO:0007669"/>
    <property type="project" value="TreeGrafter"/>
</dbReference>
<evidence type="ECO:0000256" key="1">
    <source>
        <dbReference type="ARBA" id="ARBA00023125"/>
    </source>
</evidence>
<dbReference type="InterPro" id="IPR009057">
    <property type="entry name" value="Homeodomain-like_sf"/>
</dbReference>